<dbReference type="EMBL" id="OX395126">
    <property type="protein sequence ID" value="CAI5763543.1"/>
    <property type="molecule type" value="Genomic_DNA"/>
</dbReference>
<protein>
    <submittedName>
        <fullName evidence="1">Uncharacterized protein</fullName>
    </submittedName>
</protein>
<reference evidence="1" key="1">
    <citation type="submission" date="2022-12" db="EMBL/GenBank/DDBJ databases">
        <authorList>
            <person name="Alioto T."/>
            <person name="Alioto T."/>
            <person name="Gomez Garrido J."/>
        </authorList>
    </citation>
    <scope>NUCLEOTIDE SEQUENCE</scope>
</reference>
<keyword evidence="2" id="KW-1185">Reference proteome</keyword>
<sequence>DDSTNCKANAPFSELMLAEEPPGHKVVTHASDNPTPGVLQPPASECRVGTKDLCNTPYVKSTQLPHNEFWELYFAKHAWDTSSVRGRNPLHCFFHGVKPHCCCRRVLTFSCGQLDFKQLP</sequence>
<name>A0AA35JRR3_9SAUR</name>
<proteinExistence type="predicted"/>
<dbReference type="AlphaFoldDB" id="A0AA35JRR3"/>
<feature type="non-terminal residue" evidence="1">
    <location>
        <position position="1"/>
    </location>
</feature>
<accession>A0AA35JRR3</accession>
<dbReference type="Proteomes" id="UP001178461">
    <property type="component" value="Chromosome 1"/>
</dbReference>
<gene>
    <name evidence="1" type="ORF">PODLI_1B014380</name>
</gene>
<feature type="non-terminal residue" evidence="1">
    <location>
        <position position="120"/>
    </location>
</feature>
<evidence type="ECO:0000313" key="2">
    <source>
        <dbReference type="Proteomes" id="UP001178461"/>
    </source>
</evidence>
<evidence type="ECO:0000313" key="1">
    <source>
        <dbReference type="EMBL" id="CAI5763543.1"/>
    </source>
</evidence>
<organism evidence="1 2">
    <name type="scientific">Podarcis lilfordi</name>
    <name type="common">Lilford's wall lizard</name>
    <dbReference type="NCBI Taxonomy" id="74358"/>
    <lineage>
        <taxon>Eukaryota</taxon>
        <taxon>Metazoa</taxon>
        <taxon>Chordata</taxon>
        <taxon>Craniata</taxon>
        <taxon>Vertebrata</taxon>
        <taxon>Euteleostomi</taxon>
        <taxon>Lepidosauria</taxon>
        <taxon>Squamata</taxon>
        <taxon>Bifurcata</taxon>
        <taxon>Unidentata</taxon>
        <taxon>Episquamata</taxon>
        <taxon>Laterata</taxon>
        <taxon>Lacertibaenia</taxon>
        <taxon>Lacertidae</taxon>
        <taxon>Podarcis</taxon>
    </lineage>
</organism>